<evidence type="ECO:0000256" key="5">
    <source>
        <dbReference type="ARBA" id="ARBA00023136"/>
    </source>
</evidence>
<dbReference type="AlphaFoldDB" id="A0A091AVN0"/>
<dbReference type="SMART" id="SM00052">
    <property type="entry name" value="EAL"/>
    <property type="match status" value="1"/>
</dbReference>
<comment type="caution">
    <text evidence="9">The sequence shown here is derived from an EMBL/GenBank/DDBJ whole genome shotgun (WGS) entry which is preliminary data.</text>
</comment>
<dbReference type="InterPro" id="IPR029787">
    <property type="entry name" value="Nucleotide_cyclase"/>
</dbReference>
<evidence type="ECO:0000256" key="6">
    <source>
        <dbReference type="SAM" id="Phobius"/>
    </source>
</evidence>
<dbReference type="InterPro" id="IPR007895">
    <property type="entry name" value="MASE1"/>
</dbReference>
<dbReference type="eggNOG" id="COG5001">
    <property type="taxonomic scope" value="Bacteria"/>
</dbReference>
<protein>
    <recommendedName>
        <fullName evidence="11">EAL domain-containing protein</fullName>
    </recommendedName>
</protein>
<evidence type="ECO:0000256" key="2">
    <source>
        <dbReference type="ARBA" id="ARBA00022475"/>
    </source>
</evidence>
<proteinExistence type="predicted"/>
<keyword evidence="5 6" id="KW-0472">Membrane</keyword>
<name>A0A091AVN0_9GAMM</name>
<sequence length="728" mass="79642">MLRFILLTALYLLGAWYAEAFIRAPGQVALFWPASGLAYAAVIRYGPRWALFIPAPVLLMHWMTSPVPVSFLPYSVLSNLLGVLAGIGVVRLTTTRTRISVASGFGLLRGAMVMVAVSGLIGTTGLVTSGMITSDAFWPALAKWSMGDLLGIACVAPSFLILTAPPSTNPDLPPWQDYSGGREKSLWAAGMLLSFAVVYLGGNRNNLYALGMVALPLSLLLWSAIRFQPVWTVLGTSAVTVFLTSLTGLGLAGFTPPEKPLDSALLLGFMCLFSLIPLVLVASIFEQRLATRKVLRRAMTDAPTGLPNRAAFEEATQQALERKGGVCALAYLDLDHFTLINDTASHAAGDALIHGIGSLLKARVRNSDRVFRIGGDEFALLLDGEGAGFQERMQDLLRALENYRVGWRDHVLNITGSIGLVIFEPGQLEFARLLSLADAACFTAKELGGNRVCLASREPGEMQERTEAMRWAVRIREALDRGLFELDCQAITSLHDQPTEGRHFEVLLRMRDPMTGQRLEPGHFIPAAERFQLGVALDRHVVELTLRWLEARPDAAAQVHSCAINLTAASLVDEGFRQFLFDRVRNSKIPANKLCFEITETSAVRDLARAQGLITQMRTLGCAFSLDDFGTGFCSFNYLRSLDVDYFKIDGSFVRDLDSSSLSTAVIRAITDIAHVLDKQTIAEHTENEAVCSVLRELGVDFAQGYGIHKPQPIEQYFALASSRPAFR</sequence>
<evidence type="ECO:0000313" key="10">
    <source>
        <dbReference type="Proteomes" id="UP000029385"/>
    </source>
</evidence>
<feature type="domain" description="GGDEF" evidence="8">
    <location>
        <begin position="325"/>
        <end position="457"/>
    </location>
</feature>
<comment type="subcellular location">
    <subcellularLocation>
        <location evidence="1">Cell membrane</location>
        <topology evidence="1">Multi-pass membrane protein</topology>
    </subcellularLocation>
</comment>
<feature type="transmembrane region" description="Helical" evidence="6">
    <location>
        <begin position="71"/>
        <end position="90"/>
    </location>
</feature>
<dbReference type="PROSITE" id="PS50883">
    <property type="entry name" value="EAL"/>
    <property type="match status" value="1"/>
</dbReference>
<evidence type="ECO:0000256" key="3">
    <source>
        <dbReference type="ARBA" id="ARBA00022692"/>
    </source>
</evidence>
<dbReference type="InterPro" id="IPR001633">
    <property type="entry name" value="EAL_dom"/>
</dbReference>
<dbReference type="SMART" id="SM00267">
    <property type="entry name" value="GGDEF"/>
    <property type="match status" value="1"/>
</dbReference>
<dbReference type="Proteomes" id="UP000029385">
    <property type="component" value="Unassembled WGS sequence"/>
</dbReference>
<reference evidence="9 10" key="1">
    <citation type="submission" date="2013-09" db="EMBL/GenBank/DDBJ databases">
        <title>Genome sequencing of Arenimonas oryziterrae.</title>
        <authorList>
            <person name="Chen F."/>
            <person name="Wang G."/>
        </authorList>
    </citation>
    <scope>NUCLEOTIDE SEQUENCE [LARGE SCALE GENOMIC DNA]</scope>
    <source>
        <strain evidence="9 10">YC6267</strain>
    </source>
</reference>
<keyword evidence="4 6" id="KW-1133">Transmembrane helix</keyword>
<dbReference type="CDD" id="cd01948">
    <property type="entry name" value="EAL"/>
    <property type="match status" value="1"/>
</dbReference>
<evidence type="ECO:0000256" key="4">
    <source>
        <dbReference type="ARBA" id="ARBA00022989"/>
    </source>
</evidence>
<dbReference type="SUPFAM" id="SSF55073">
    <property type="entry name" value="Nucleotide cyclase"/>
    <property type="match status" value="1"/>
</dbReference>
<accession>A0A091AVN0</accession>
<organism evidence="9 10">
    <name type="scientific">Arenimonas oryziterrae DSM 21050 = YC6267</name>
    <dbReference type="NCBI Taxonomy" id="1121015"/>
    <lineage>
        <taxon>Bacteria</taxon>
        <taxon>Pseudomonadati</taxon>
        <taxon>Pseudomonadota</taxon>
        <taxon>Gammaproteobacteria</taxon>
        <taxon>Lysobacterales</taxon>
        <taxon>Lysobacteraceae</taxon>
        <taxon>Arenimonas</taxon>
    </lineage>
</organism>
<dbReference type="Gene3D" id="3.20.20.450">
    <property type="entry name" value="EAL domain"/>
    <property type="match status" value="1"/>
</dbReference>
<dbReference type="EMBL" id="AVCI01000005">
    <property type="protein sequence ID" value="KFN43451.1"/>
    <property type="molecule type" value="Genomic_DNA"/>
</dbReference>
<dbReference type="InterPro" id="IPR050706">
    <property type="entry name" value="Cyclic-di-GMP_PDE-like"/>
</dbReference>
<keyword evidence="2" id="KW-1003">Cell membrane</keyword>
<feature type="transmembrane region" description="Helical" evidence="6">
    <location>
        <begin position="231"/>
        <end position="252"/>
    </location>
</feature>
<dbReference type="GO" id="GO:0071111">
    <property type="term" value="F:cyclic-guanylate-specific phosphodiesterase activity"/>
    <property type="evidence" value="ECO:0007669"/>
    <property type="project" value="InterPro"/>
</dbReference>
<dbReference type="PANTHER" id="PTHR33121">
    <property type="entry name" value="CYCLIC DI-GMP PHOSPHODIESTERASE PDEF"/>
    <property type="match status" value="1"/>
</dbReference>
<feature type="transmembrane region" description="Helical" evidence="6">
    <location>
        <begin position="110"/>
        <end position="132"/>
    </location>
</feature>
<keyword evidence="10" id="KW-1185">Reference proteome</keyword>
<gene>
    <name evidence="9" type="ORF">N789_09250</name>
</gene>
<dbReference type="NCBIfam" id="TIGR00254">
    <property type="entry name" value="GGDEF"/>
    <property type="match status" value="1"/>
</dbReference>
<dbReference type="PATRIC" id="fig|1121015.4.peg.1339"/>
<dbReference type="PANTHER" id="PTHR33121:SF23">
    <property type="entry name" value="CYCLIC DI-GMP PHOSPHODIESTERASE PDEB"/>
    <property type="match status" value="1"/>
</dbReference>
<dbReference type="InterPro" id="IPR043128">
    <property type="entry name" value="Rev_trsase/Diguanyl_cyclase"/>
</dbReference>
<feature type="transmembrane region" description="Helical" evidence="6">
    <location>
        <begin position="184"/>
        <end position="200"/>
    </location>
</feature>
<dbReference type="PROSITE" id="PS50887">
    <property type="entry name" value="GGDEF"/>
    <property type="match status" value="1"/>
</dbReference>
<dbReference type="Pfam" id="PF00990">
    <property type="entry name" value="GGDEF"/>
    <property type="match status" value="1"/>
</dbReference>
<dbReference type="Gene3D" id="3.30.70.270">
    <property type="match status" value="1"/>
</dbReference>
<feature type="transmembrane region" description="Helical" evidence="6">
    <location>
        <begin position="207"/>
        <end position="225"/>
    </location>
</feature>
<dbReference type="InterPro" id="IPR035919">
    <property type="entry name" value="EAL_sf"/>
</dbReference>
<feature type="transmembrane region" description="Helical" evidence="6">
    <location>
        <begin position="36"/>
        <end position="59"/>
    </location>
</feature>
<evidence type="ECO:0000313" key="9">
    <source>
        <dbReference type="EMBL" id="KFN43451.1"/>
    </source>
</evidence>
<dbReference type="STRING" id="1121015.GCA_000420545_00663"/>
<evidence type="ECO:0000259" key="8">
    <source>
        <dbReference type="PROSITE" id="PS50887"/>
    </source>
</evidence>
<dbReference type="Pfam" id="PF05231">
    <property type="entry name" value="MASE1"/>
    <property type="match status" value="1"/>
</dbReference>
<dbReference type="InterPro" id="IPR000160">
    <property type="entry name" value="GGDEF_dom"/>
</dbReference>
<evidence type="ECO:0000259" key="7">
    <source>
        <dbReference type="PROSITE" id="PS50883"/>
    </source>
</evidence>
<dbReference type="SUPFAM" id="SSF141868">
    <property type="entry name" value="EAL domain-like"/>
    <property type="match status" value="1"/>
</dbReference>
<dbReference type="CDD" id="cd01949">
    <property type="entry name" value="GGDEF"/>
    <property type="match status" value="1"/>
</dbReference>
<evidence type="ECO:0008006" key="11">
    <source>
        <dbReference type="Google" id="ProtNLM"/>
    </source>
</evidence>
<evidence type="ECO:0000256" key="1">
    <source>
        <dbReference type="ARBA" id="ARBA00004651"/>
    </source>
</evidence>
<dbReference type="GO" id="GO:0005886">
    <property type="term" value="C:plasma membrane"/>
    <property type="evidence" value="ECO:0007669"/>
    <property type="project" value="UniProtKB-SubCell"/>
</dbReference>
<dbReference type="Pfam" id="PF00563">
    <property type="entry name" value="EAL"/>
    <property type="match status" value="1"/>
</dbReference>
<feature type="domain" description="EAL" evidence="7">
    <location>
        <begin position="468"/>
        <end position="725"/>
    </location>
</feature>
<feature type="transmembrane region" description="Helical" evidence="6">
    <location>
        <begin position="264"/>
        <end position="285"/>
    </location>
</feature>
<keyword evidence="3 6" id="KW-0812">Transmembrane</keyword>